<dbReference type="Proteomes" id="UP001177140">
    <property type="component" value="Unassembled WGS sequence"/>
</dbReference>
<feature type="transmembrane region" description="Helical" evidence="1">
    <location>
        <begin position="12"/>
        <end position="33"/>
    </location>
</feature>
<dbReference type="AlphaFoldDB" id="A0AA41VLS9"/>
<name>A0AA41VLS9_PAPNU</name>
<evidence type="ECO:0000256" key="1">
    <source>
        <dbReference type="SAM" id="Phobius"/>
    </source>
</evidence>
<organism evidence="2 3">
    <name type="scientific">Papaver nudicaule</name>
    <name type="common">Iceland poppy</name>
    <dbReference type="NCBI Taxonomy" id="74823"/>
    <lineage>
        <taxon>Eukaryota</taxon>
        <taxon>Viridiplantae</taxon>
        <taxon>Streptophyta</taxon>
        <taxon>Embryophyta</taxon>
        <taxon>Tracheophyta</taxon>
        <taxon>Spermatophyta</taxon>
        <taxon>Magnoliopsida</taxon>
        <taxon>Ranunculales</taxon>
        <taxon>Papaveraceae</taxon>
        <taxon>Papaveroideae</taxon>
        <taxon>Papaver</taxon>
    </lineage>
</organism>
<protein>
    <submittedName>
        <fullName evidence="2">Uncharacterized protein</fullName>
    </submittedName>
</protein>
<comment type="caution">
    <text evidence="2">The sequence shown here is derived from an EMBL/GenBank/DDBJ whole genome shotgun (WGS) entry which is preliminary data.</text>
</comment>
<gene>
    <name evidence="2" type="ORF">MKW94_024700</name>
</gene>
<sequence>MYDINKQHPHLTFWCGTALMTAYAWLVCVNHTYEHMLLWFVGFAKRMGLDKVMKRRVLMAVTALMTLVVIEVQSFTALTFLSSLFVSLVSLVVVTYDNDTSGFTEGVCICFFASAHRGVKNSYLSREETGPLDLSSLFFNKYYNIRRDQVSVTDQWCTVNLLSFELISCYS</sequence>
<keyword evidence="1" id="KW-0812">Transmembrane</keyword>
<proteinExistence type="predicted"/>
<accession>A0AA41VLS9</accession>
<evidence type="ECO:0000313" key="3">
    <source>
        <dbReference type="Proteomes" id="UP001177140"/>
    </source>
</evidence>
<reference evidence="2" key="1">
    <citation type="submission" date="2022-03" db="EMBL/GenBank/DDBJ databases">
        <title>A functionally conserved STORR gene fusion in Papaver species that diverged 16.8 million years ago.</title>
        <authorList>
            <person name="Catania T."/>
        </authorList>
    </citation>
    <scope>NUCLEOTIDE SEQUENCE</scope>
    <source>
        <strain evidence="2">S-191538</strain>
    </source>
</reference>
<keyword evidence="1" id="KW-1133">Transmembrane helix</keyword>
<keyword evidence="1" id="KW-0472">Membrane</keyword>
<feature type="transmembrane region" description="Helical" evidence="1">
    <location>
        <begin position="53"/>
        <end position="70"/>
    </location>
</feature>
<dbReference type="EMBL" id="JAJJMA010249274">
    <property type="protein sequence ID" value="MCL7043674.1"/>
    <property type="molecule type" value="Genomic_DNA"/>
</dbReference>
<evidence type="ECO:0000313" key="2">
    <source>
        <dbReference type="EMBL" id="MCL7043674.1"/>
    </source>
</evidence>
<keyword evidence="3" id="KW-1185">Reference proteome</keyword>